<proteinExistence type="predicted"/>
<sequence length="253" mass="26039">RGALITSNSRLVGQNGRQTSSALDTGIVQGTVASDALIGGPVAGAGSSYHNLLQGREQATSDADHIDQHLEEDSLISEQFDRGASKKDAAKFASVGERFSPFGAALGTGGSEAAEFEESRERGINSAKKSVLADRNANNLNEAYNKQTTAKVAANDAILVGPAGASAGRSVAAQHLESKQGALQHGDSEESRVINSANMRALDNHWASGSQQQEVGIADAAPGGEVSNGQQASRLVNGYDRLAEAGVANSAAR</sequence>
<evidence type="ECO:0000313" key="3">
    <source>
        <dbReference type="Proteomes" id="UP000035740"/>
    </source>
</evidence>
<reference evidence="2 3" key="1">
    <citation type="journal article" date="2014" name="Nature">
        <title>The genome of the recently domesticated crop plant sugar beet (Beta vulgaris).</title>
        <authorList>
            <person name="Dohm J.C."/>
            <person name="Minoche A.E."/>
            <person name="Holtgrawe D."/>
            <person name="Capella-Gutierrez S."/>
            <person name="Zakrzewski F."/>
            <person name="Tafer H."/>
            <person name="Rupp O."/>
            <person name="Sorensen T.R."/>
            <person name="Stracke R."/>
            <person name="Reinhardt R."/>
            <person name="Goesmann A."/>
            <person name="Kraft T."/>
            <person name="Schulz B."/>
            <person name="Stadler P.F."/>
            <person name="Schmidt T."/>
            <person name="Gabaldon T."/>
            <person name="Lehrach H."/>
            <person name="Weisshaar B."/>
            <person name="Himmelbauer H."/>
        </authorList>
    </citation>
    <scope>NUCLEOTIDE SEQUENCE [LARGE SCALE GENOMIC DNA]</scope>
    <source>
        <tissue evidence="2">Taproot</tissue>
    </source>
</reference>
<protein>
    <submittedName>
        <fullName evidence="2">Uncharacterized protein</fullName>
    </submittedName>
</protein>
<dbReference type="Proteomes" id="UP000035740">
    <property type="component" value="Unassembled WGS sequence"/>
</dbReference>
<organism evidence="2 3">
    <name type="scientific">Beta vulgaris subsp. vulgaris</name>
    <name type="common">Beet</name>
    <dbReference type="NCBI Taxonomy" id="3555"/>
    <lineage>
        <taxon>Eukaryota</taxon>
        <taxon>Viridiplantae</taxon>
        <taxon>Streptophyta</taxon>
        <taxon>Embryophyta</taxon>
        <taxon>Tracheophyta</taxon>
        <taxon>Spermatophyta</taxon>
        <taxon>Magnoliopsida</taxon>
        <taxon>eudicotyledons</taxon>
        <taxon>Gunneridae</taxon>
        <taxon>Pentapetalae</taxon>
        <taxon>Caryophyllales</taxon>
        <taxon>Chenopodiaceae</taxon>
        <taxon>Betoideae</taxon>
        <taxon>Beta</taxon>
    </lineage>
</organism>
<evidence type="ECO:0000313" key="2">
    <source>
        <dbReference type="EMBL" id="KMS93480.1"/>
    </source>
</evidence>
<dbReference type="AlphaFoldDB" id="A0A0J8DRV5"/>
<keyword evidence="3" id="KW-1185">Reference proteome</keyword>
<feature type="non-terminal residue" evidence="2">
    <location>
        <position position="253"/>
    </location>
</feature>
<evidence type="ECO:0000256" key="1">
    <source>
        <dbReference type="SAM" id="MobiDB-lite"/>
    </source>
</evidence>
<name>A0A0J8DRV5_BETVV</name>
<gene>
    <name evidence="2" type="ORF">BVRB_031050</name>
</gene>
<feature type="region of interest" description="Disordered" evidence="1">
    <location>
        <begin position="207"/>
        <end position="231"/>
    </location>
</feature>
<dbReference type="Gramene" id="KMS93480">
    <property type="protein sequence ID" value="KMS93480"/>
    <property type="gene ID" value="BVRB_031050"/>
</dbReference>
<accession>A0A0J8DRV5</accession>
<feature type="non-terminal residue" evidence="2">
    <location>
        <position position="1"/>
    </location>
</feature>
<dbReference type="EMBL" id="KQ102264">
    <property type="protein sequence ID" value="KMS93480.1"/>
    <property type="molecule type" value="Genomic_DNA"/>
</dbReference>